<dbReference type="SMART" id="SM00387">
    <property type="entry name" value="HATPase_c"/>
    <property type="match status" value="1"/>
</dbReference>
<name>D5V705_ARCNC</name>
<dbReference type="Pfam" id="PF08495">
    <property type="entry name" value="FIST"/>
    <property type="match status" value="1"/>
</dbReference>
<dbReference type="Proteomes" id="UP000000939">
    <property type="component" value="Chromosome"/>
</dbReference>
<dbReference type="HOGENOM" id="CLU_441236_0_0_7"/>
<evidence type="ECO:0000256" key="1">
    <source>
        <dbReference type="ARBA" id="ARBA00000085"/>
    </source>
</evidence>
<dbReference type="PANTHER" id="PTHR45453:SF2">
    <property type="entry name" value="HISTIDINE KINASE"/>
    <property type="match status" value="1"/>
</dbReference>
<organism evidence="11 12">
    <name type="scientific">Arcobacter nitrofigilis (strain ATCC 33309 / DSM 7299 / CCUG 15893 / LMG 7604 / NCTC 12251 / CI)</name>
    <name type="common">Campylobacter nitrofigilis</name>
    <dbReference type="NCBI Taxonomy" id="572480"/>
    <lineage>
        <taxon>Bacteria</taxon>
        <taxon>Pseudomonadati</taxon>
        <taxon>Campylobacterota</taxon>
        <taxon>Epsilonproteobacteria</taxon>
        <taxon>Campylobacterales</taxon>
        <taxon>Arcobacteraceae</taxon>
        <taxon>Arcobacter</taxon>
    </lineage>
</organism>
<dbReference type="SUPFAM" id="SSF55874">
    <property type="entry name" value="ATPase domain of HSP90 chaperone/DNA topoisomerase II/histidine kinase"/>
    <property type="match status" value="1"/>
</dbReference>
<dbReference type="SMART" id="SM00388">
    <property type="entry name" value="HisKA"/>
    <property type="match status" value="1"/>
</dbReference>
<comment type="subcellular location">
    <subcellularLocation>
        <location evidence="2">Cell membrane</location>
        <topology evidence="2">Multi-pass membrane protein</topology>
    </subcellularLocation>
</comment>
<evidence type="ECO:0000256" key="4">
    <source>
        <dbReference type="ARBA" id="ARBA00022475"/>
    </source>
</evidence>
<keyword evidence="6" id="KW-0812">Transmembrane</keyword>
<proteinExistence type="predicted"/>
<dbReference type="InterPro" id="IPR050351">
    <property type="entry name" value="BphY/WalK/GraS-like"/>
</dbReference>
<dbReference type="GO" id="GO:0016036">
    <property type="term" value="P:cellular response to phosphate starvation"/>
    <property type="evidence" value="ECO:0007669"/>
    <property type="project" value="TreeGrafter"/>
</dbReference>
<dbReference type="GO" id="GO:0004721">
    <property type="term" value="F:phosphoprotein phosphatase activity"/>
    <property type="evidence" value="ECO:0007669"/>
    <property type="project" value="TreeGrafter"/>
</dbReference>
<evidence type="ECO:0000256" key="7">
    <source>
        <dbReference type="ARBA" id="ARBA00022777"/>
    </source>
</evidence>
<dbReference type="Pfam" id="PF00512">
    <property type="entry name" value="HisKA"/>
    <property type="match status" value="1"/>
</dbReference>
<gene>
    <name evidence="11" type="ordered locus">Arnit_2777</name>
</gene>
<keyword evidence="5" id="KW-0808">Transferase</keyword>
<dbReference type="GO" id="GO:0000155">
    <property type="term" value="F:phosphorelay sensor kinase activity"/>
    <property type="evidence" value="ECO:0007669"/>
    <property type="project" value="InterPro"/>
</dbReference>
<accession>D5V705</accession>
<dbReference type="PANTHER" id="PTHR45453">
    <property type="entry name" value="PHOSPHATE REGULON SENSOR PROTEIN PHOR"/>
    <property type="match status" value="1"/>
</dbReference>
<dbReference type="InterPro" id="IPR003661">
    <property type="entry name" value="HisK_dim/P_dom"/>
</dbReference>
<dbReference type="Pfam" id="PF10442">
    <property type="entry name" value="FIST_C"/>
    <property type="match status" value="1"/>
</dbReference>
<dbReference type="STRING" id="572480.Arnit_2777"/>
<keyword evidence="4" id="KW-1003">Cell membrane</keyword>
<keyword evidence="12" id="KW-1185">Reference proteome</keyword>
<dbReference type="InterPro" id="IPR003594">
    <property type="entry name" value="HATPase_dom"/>
</dbReference>
<evidence type="ECO:0000256" key="2">
    <source>
        <dbReference type="ARBA" id="ARBA00004651"/>
    </source>
</evidence>
<dbReference type="InterPro" id="IPR013702">
    <property type="entry name" value="FIST_domain_N"/>
</dbReference>
<reference evidence="11 12" key="1">
    <citation type="journal article" date="2010" name="Stand. Genomic Sci.">
        <title>Complete genome sequence of Arcobacter nitrofigilis type strain (CI).</title>
        <authorList>
            <person name="Pati A."/>
            <person name="Gronow S."/>
            <person name="Lapidus A."/>
            <person name="Copeland A."/>
            <person name="Glavina Del Rio T."/>
            <person name="Nolan M."/>
            <person name="Lucas S."/>
            <person name="Tice H."/>
            <person name="Cheng J.F."/>
            <person name="Han C."/>
            <person name="Chertkov O."/>
            <person name="Bruce D."/>
            <person name="Tapia R."/>
            <person name="Goodwin L."/>
            <person name="Pitluck S."/>
            <person name="Liolios K."/>
            <person name="Ivanova N."/>
            <person name="Mavromatis K."/>
            <person name="Chen A."/>
            <person name="Palaniappan K."/>
            <person name="Land M."/>
            <person name="Hauser L."/>
            <person name="Chang Y.J."/>
            <person name="Jeffries C.D."/>
            <person name="Detter J.C."/>
            <person name="Rohde M."/>
            <person name="Goker M."/>
            <person name="Bristow J."/>
            <person name="Eisen J.A."/>
            <person name="Markowitz V."/>
            <person name="Hugenholtz P."/>
            <person name="Klenk H.P."/>
            <person name="Kyrpides N.C."/>
        </authorList>
    </citation>
    <scope>NUCLEOTIDE SEQUENCE [LARGE SCALE GENOMIC DNA]</scope>
    <source>
        <strain evidence="12">ATCC 33309 / DSM 7299 / CCUG 15893 / LMG 7604 / NCTC 12251 / CI</strain>
    </source>
</reference>
<dbReference type="InterPro" id="IPR036890">
    <property type="entry name" value="HATPase_C_sf"/>
</dbReference>
<dbReference type="SMART" id="SM00897">
    <property type="entry name" value="FIST"/>
    <property type="match status" value="1"/>
</dbReference>
<dbReference type="InterPro" id="IPR019494">
    <property type="entry name" value="FIST_C"/>
</dbReference>
<dbReference type="Gene3D" id="1.10.287.130">
    <property type="match status" value="1"/>
</dbReference>
<evidence type="ECO:0000256" key="5">
    <source>
        <dbReference type="ARBA" id="ARBA00022679"/>
    </source>
</evidence>
<evidence type="ECO:0000313" key="12">
    <source>
        <dbReference type="Proteomes" id="UP000000939"/>
    </source>
</evidence>
<dbReference type="EC" id="2.7.13.3" evidence="3"/>
<dbReference type="EMBL" id="CP001999">
    <property type="protein sequence ID" value="ADG94425.1"/>
    <property type="molecule type" value="Genomic_DNA"/>
</dbReference>
<keyword evidence="9" id="KW-0472">Membrane</keyword>
<keyword evidence="8" id="KW-1133">Transmembrane helix</keyword>
<dbReference type="GO" id="GO:0005886">
    <property type="term" value="C:plasma membrane"/>
    <property type="evidence" value="ECO:0007669"/>
    <property type="project" value="UniProtKB-SubCell"/>
</dbReference>
<dbReference type="PROSITE" id="PS50109">
    <property type="entry name" value="HIS_KIN"/>
    <property type="match status" value="1"/>
</dbReference>
<dbReference type="SUPFAM" id="SSF47384">
    <property type="entry name" value="Homodimeric domain of signal transducing histidine kinase"/>
    <property type="match status" value="1"/>
</dbReference>
<dbReference type="KEGG" id="ant:Arnit_2777"/>
<evidence type="ECO:0000256" key="3">
    <source>
        <dbReference type="ARBA" id="ARBA00012438"/>
    </source>
</evidence>
<dbReference type="CDD" id="cd00082">
    <property type="entry name" value="HisKA"/>
    <property type="match status" value="1"/>
</dbReference>
<evidence type="ECO:0000256" key="6">
    <source>
        <dbReference type="ARBA" id="ARBA00022692"/>
    </source>
</evidence>
<dbReference type="eggNOG" id="COG0642">
    <property type="taxonomic scope" value="Bacteria"/>
</dbReference>
<dbReference type="eggNOG" id="COG3287">
    <property type="taxonomic scope" value="Bacteria"/>
</dbReference>
<comment type="catalytic activity">
    <reaction evidence="1">
        <text>ATP + protein L-histidine = ADP + protein N-phospho-L-histidine.</text>
        <dbReference type="EC" id="2.7.13.3"/>
    </reaction>
</comment>
<dbReference type="RefSeq" id="WP_013136570.1">
    <property type="nucleotide sequence ID" value="NC_014166.1"/>
</dbReference>
<protein>
    <recommendedName>
        <fullName evidence="3">histidine kinase</fullName>
        <ecNumber evidence="3">2.7.13.3</ecNumber>
    </recommendedName>
</protein>
<feature type="domain" description="Histidine kinase" evidence="10">
    <location>
        <begin position="425"/>
        <end position="629"/>
    </location>
</feature>
<dbReference type="Pfam" id="PF02518">
    <property type="entry name" value="HATPase_c"/>
    <property type="match status" value="1"/>
</dbReference>
<evidence type="ECO:0000256" key="9">
    <source>
        <dbReference type="ARBA" id="ARBA00023136"/>
    </source>
</evidence>
<evidence type="ECO:0000256" key="8">
    <source>
        <dbReference type="ARBA" id="ARBA00022989"/>
    </source>
</evidence>
<evidence type="ECO:0000259" key="10">
    <source>
        <dbReference type="PROSITE" id="PS50109"/>
    </source>
</evidence>
<dbReference type="SMART" id="SM01204">
    <property type="entry name" value="FIST_C"/>
    <property type="match status" value="1"/>
</dbReference>
<dbReference type="Gene3D" id="3.30.565.10">
    <property type="entry name" value="Histidine kinase-like ATPase, C-terminal domain"/>
    <property type="match status" value="1"/>
</dbReference>
<dbReference type="InterPro" id="IPR036097">
    <property type="entry name" value="HisK_dim/P_sf"/>
</dbReference>
<dbReference type="OrthoDB" id="343514at2"/>
<keyword evidence="7 11" id="KW-0418">Kinase</keyword>
<sequence length="629" mass="71937">MNTYNYTYQNHSFKKEIDYSFFKDKRNILIQVFCGKEENTLEYIINLLADNIPQATIIGTTTDGEIKDKKVSTFRTVISISVFENTTIKSSIKEGSNSFNSGYEIAKEITTDNTKLIITFTDGTTTNGEDYLKGISAFNKSVMVAGGMAGDNGVFKQTYVSCGRRILANGAVAISLNSDTLLVTNDHKYDWSPIGIEHTIDRVKGNRIYGISGMDAMEFYEKYLGNSDSYTEFPLIVQRNGMSVARAVLTRYPDGSFGCGGNLYKGDKVRLGFANAELIIKNPIQYLKSIHEYPAETFFIYSCMARRRYMQSLIKLEIEPFAAIAPTSGFFTYAEFFHENDRNELMNQTITLVGLTENIHTVKKDIPKIEKIVNQNESSYAKTIQALTNLIQQSAKDHDEQSKRLEEQISYSENILKNQKMFLRHAVHETNTPLSVIMSNIELHEMQYHKSEYLSNIEVAMKSIFSIYDDLSYLVKKDQVEYKVYSLDLVDFVRSRVYFFKNVATQVSSKFNLESNREKMMINFSETKLQRIVDNTLSNAIKYTNKGKDINVKVEEVNNYLKFTVSSNSKKIQDPEKIFQEYYREEKSNNGFGLGLNLVKRICDEEDVIIKVNSDSETTSFTYIFKGLK</sequence>
<dbReference type="AlphaFoldDB" id="D5V705"/>
<dbReference type="InterPro" id="IPR005467">
    <property type="entry name" value="His_kinase_dom"/>
</dbReference>
<evidence type="ECO:0000313" key="11">
    <source>
        <dbReference type="EMBL" id="ADG94425.1"/>
    </source>
</evidence>